<dbReference type="RefSeq" id="WP_067332376.1">
    <property type="nucleotide sequence ID" value="NZ_LNKT01000071.1"/>
</dbReference>
<dbReference type="InterPro" id="IPR019734">
    <property type="entry name" value="TPR_rpt"/>
</dbReference>
<dbReference type="Gene3D" id="1.25.40.10">
    <property type="entry name" value="Tetratricopeptide repeat domain"/>
    <property type="match status" value="1"/>
</dbReference>
<organism evidence="9 10">
    <name type="scientific">Sulfurovum riftiae</name>
    <dbReference type="NCBI Taxonomy" id="1630136"/>
    <lineage>
        <taxon>Bacteria</taxon>
        <taxon>Pseudomonadati</taxon>
        <taxon>Campylobacterota</taxon>
        <taxon>Epsilonproteobacteria</taxon>
        <taxon>Campylobacterales</taxon>
        <taxon>Sulfurovaceae</taxon>
        <taxon>Sulfurovum</taxon>
    </lineage>
</organism>
<feature type="transmembrane region" description="Helical" evidence="7">
    <location>
        <begin position="267"/>
        <end position="286"/>
    </location>
</feature>
<dbReference type="SMART" id="SM00327">
    <property type="entry name" value="VWA"/>
    <property type="match status" value="1"/>
</dbReference>
<keyword evidence="5" id="KW-0802">TPR repeat</keyword>
<dbReference type="EMBL" id="LNKT01000071">
    <property type="protein sequence ID" value="KYJ85593.1"/>
    <property type="molecule type" value="Genomic_DNA"/>
</dbReference>
<feature type="compositionally biased region" description="Basic and acidic residues" evidence="6">
    <location>
        <begin position="471"/>
        <end position="484"/>
    </location>
</feature>
<dbReference type="InterPro" id="IPR002035">
    <property type="entry name" value="VWF_A"/>
</dbReference>
<dbReference type="Pfam" id="PF13181">
    <property type="entry name" value="TPR_8"/>
    <property type="match status" value="1"/>
</dbReference>
<evidence type="ECO:0000256" key="7">
    <source>
        <dbReference type="SAM" id="Phobius"/>
    </source>
</evidence>
<dbReference type="InterPro" id="IPR011990">
    <property type="entry name" value="TPR-like_helical_dom_sf"/>
</dbReference>
<feature type="repeat" description="TPR" evidence="5">
    <location>
        <begin position="376"/>
        <end position="409"/>
    </location>
</feature>
<dbReference type="PROSITE" id="PS50234">
    <property type="entry name" value="VWFA"/>
    <property type="match status" value="1"/>
</dbReference>
<feature type="compositionally biased region" description="Low complexity" evidence="6">
    <location>
        <begin position="435"/>
        <end position="444"/>
    </location>
</feature>
<dbReference type="SUPFAM" id="SSF48452">
    <property type="entry name" value="TPR-like"/>
    <property type="match status" value="1"/>
</dbReference>
<evidence type="ECO:0000313" key="9">
    <source>
        <dbReference type="EMBL" id="KYJ85593.1"/>
    </source>
</evidence>
<dbReference type="SUPFAM" id="SSF53300">
    <property type="entry name" value="vWA-like"/>
    <property type="match status" value="1"/>
</dbReference>
<evidence type="ECO:0000256" key="6">
    <source>
        <dbReference type="SAM" id="MobiDB-lite"/>
    </source>
</evidence>
<keyword evidence="3 7" id="KW-1133">Transmembrane helix</keyword>
<evidence type="ECO:0000313" key="10">
    <source>
        <dbReference type="Proteomes" id="UP000075359"/>
    </source>
</evidence>
<dbReference type="PROSITE" id="PS50005">
    <property type="entry name" value="TPR"/>
    <property type="match status" value="1"/>
</dbReference>
<feature type="transmembrane region" description="Helical" evidence="7">
    <location>
        <begin position="7"/>
        <end position="23"/>
    </location>
</feature>
<feature type="compositionally biased region" description="Basic and acidic residues" evidence="6">
    <location>
        <begin position="445"/>
        <end position="458"/>
    </location>
</feature>
<keyword evidence="2 7" id="KW-0812">Transmembrane</keyword>
<dbReference type="Gene3D" id="3.40.50.410">
    <property type="entry name" value="von Willebrand factor, type A domain"/>
    <property type="match status" value="1"/>
</dbReference>
<evidence type="ECO:0000256" key="2">
    <source>
        <dbReference type="ARBA" id="ARBA00022692"/>
    </source>
</evidence>
<evidence type="ECO:0000256" key="5">
    <source>
        <dbReference type="PROSITE-ProRule" id="PRU00339"/>
    </source>
</evidence>
<dbReference type="SMART" id="SM00028">
    <property type="entry name" value="TPR"/>
    <property type="match status" value="2"/>
</dbReference>
<sequence>MSILYPGFLWLMIPIGILFWYREKKLMETVHLIILVLIVLALSRPVFMQGVEESPIEAQEYIIALDVSYSMRAKDISPDRYTFAKETIAALLKQNPADNIMLIAFTTNPLLLSPPTTDHVLIETALKSLNPEYILTKGTSLQKLFEKVASMKSREKHLILISDGGEEKDLSRLEETVKKGNIHLHILALGSTEGTTVETSDGSLLKDKEGQLIISRTNPLLEALASATGGSYMTAASTPEATAGALYDALQAQNSLRQQVTKKQHRYTELYGIPLFFAALLFMMLHIRAVRYLLVALAFLGITAEASMLDGYRVHQAYKAYDTDDLNSSESWLKQVDVPSLQSRFALGSVYYKKGEYAKALKLFASIRSTDAAVKQKLYYNIANCYAREEAYEKAKIYYTKALQLGEDEDARANLALVALLADKRSTELGIAHPKSQSSGTSKSQEQKESKEESRSEDQPSSGSGSGGENSKSKKEQEKKKLLLDPDAEQQPLSSKVYELINKGYINEQKPW</sequence>
<accession>A0A151CEB6</accession>
<proteinExistence type="predicted"/>
<dbReference type="InterPro" id="IPR050768">
    <property type="entry name" value="UPF0353/GerABKA_families"/>
</dbReference>
<dbReference type="OrthoDB" id="5332745at2"/>
<dbReference type="Pfam" id="PF13519">
    <property type="entry name" value="VWA_2"/>
    <property type="match status" value="1"/>
</dbReference>
<gene>
    <name evidence="9" type="ORF">AS592_00710</name>
</gene>
<dbReference type="PANTHER" id="PTHR22550">
    <property type="entry name" value="SPORE GERMINATION PROTEIN"/>
    <property type="match status" value="1"/>
</dbReference>
<keyword evidence="4 7" id="KW-0472">Membrane</keyword>
<evidence type="ECO:0000259" key="8">
    <source>
        <dbReference type="PROSITE" id="PS50234"/>
    </source>
</evidence>
<feature type="domain" description="VWFA" evidence="8">
    <location>
        <begin position="60"/>
        <end position="250"/>
    </location>
</feature>
<dbReference type="Proteomes" id="UP000075359">
    <property type="component" value="Unassembled WGS sequence"/>
</dbReference>
<keyword evidence="10" id="KW-1185">Reference proteome</keyword>
<reference evidence="9 10" key="1">
    <citation type="submission" date="2015-11" db="EMBL/GenBank/DDBJ databases">
        <title>Draft genome of Sulfurovum riftiae 1812E, a member of the Epsilonproteobacteria isolated from the tube of the deep-sea hydrothermal vent tubewom Riftia pachyptila.</title>
        <authorList>
            <person name="Vetriani C."/>
            <person name="Giovannelli D."/>
        </authorList>
    </citation>
    <scope>NUCLEOTIDE SEQUENCE [LARGE SCALE GENOMIC DNA]</scope>
    <source>
        <strain evidence="9 10">1812E</strain>
    </source>
</reference>
<dbReference type="STRING" id="1630136.AS592_00710"/>
<keyword evidence="1" id="KW-1003">Cell membrane</keyword>
<protein>
    <recommendedName>
        <fullName evidence="8">VWFA domain-containing protein</fullName>
    </recommendedName>
</protein>
<dbReference type="AlphaFoldDB" id="A0A151CEB6"/>
<feature type="region of interest" description="Disordered" evidence="6">
    <location>
        <begin position="429"/>
        <end position="497"/>
    </location>
</feature>
<evidence type="ECO:0000256" key="4">
    <source>
        <dbReference type="ARBA" id="ARBA00023136"/>
    </source>
</evidence>
<dbReference type="InterPro" id="IPR036465">
    <property type="entry name" value="vWFA_dom_sf"/>
</dbReference>
<evidence type="ECO:0000256" key="1">
    <source>
        <dbReference type="ARBA" id="ARBA00022475"/>
    </source>
</evidence>
<comment type="caution">
    <text evidence="9">The sequence shown here is derived from an EMBL/GenBank/DDBJ whole genome shotgun (WGS) entry which is preliminary data.</text>
</comment>
<dbReference type="PANTHER" id="PTHR22550:SF5">
    <property type="entry name" value="LEUCINE ZIPPER PROTEIN 4"/>
    <property type="match status" value="1"/>
</dbReference>
<evidence type="ECO:0000256" key="3">
    <source>
        <dbReference type="ARBA" id="ARBA00022989"/>
    </source>
</evidence>
<name>A0A151CEB6_9BACT</name>